<dbReference type="Pfam" id="PF01764">
    <property type="entry name" value="Lipase_3"/>
    <property type="match status" value="1"/>
</dbReference>
<dbReference type="PANTHER" id="PTHR46483:SF4">
    <property type="entry name" value="PHOSPHOLIPASE A1 PLIP2, CHLOROPLASTIC"/>
    <property type="match status" value="1"/>
</dbReference>
<keyword evidence="3" id="KW-1185">Reference proteome</keyword>
<dbReference type="Gene3D" id="3.40.50.1820">
    <property type="entry name" value="alpha/beta hydrolase"/>
    <property type="match status" value="1"/>
</dbReference>
<comment type="caution">
    <text evidence="2">The sequence shown here is derived from an EMBL/GenBank/DDBJ whole genome shotgun (WGS) entry which is preliminary data.</text>
</comment>
<reference evidence="3" key="1">
    <citation type="journal article" date="2020" name="Sci. Rep.">
        <title>Chromosome-scale genome assembly for the duckweed Spirodela intermedia, integrating cytogenetic maps, PacBio and Oxford Nanopore libraries.</title>
        <authorList>
            <person name="Hoang P.T.N."/>
            <person name="Fiebig A."/>
            <person name="Novak P."/>
            <person name="Macas J."/>
            <person name="Cao H.X."/>
            <person name="Stepanenko A."/>
            <person name="Chen G."/>
            <person name="Borisjuk N."/>
            <person name="Scholz U."/>
            <person name="Schubert I."/>
        </authorList>
    </citation>
    <scope>NUCLEOTIDE SEQUENCE [LARGE SCALE GENOMIC DNA]</scope>
</reference>
<dbReference type="PANTHER" id="PTHR46483">
    <property type="entry name" value="PHOSPHOLIPASE A1 PLIP2, CHLOROPLASTIC"/>
    <property type="match status" value="1"/>
</dbReference>
<organism evidence="2 3">
    <name type="scientific">Spirodela intermedia</name>
    <name type="common">Intermediate duckweed</name>
    <dbReference type="NCBI Taxonomy" id="51605"/>
    <lineage>
        <taxon>Eukaryota</taxon>
        <taxon>Viridiplantae</taxon>
        <taxon>Streptophyta</taxon>
        <taxon>Embryophyta</taxon>
        <taxon>Tracheophyta</taxon>
        <taxon>Spermatophyta</taxon>
        <taxon>Magnoliopsida</taxon>
        <taxon>Liliopsida</taxon>
        <taxon>Araceae</taxon>
        <taxon>Lemnoideae</taxon>
        <taxon>Spirodela</taxon>
    </lineage>
</organism>
<dbReference type="SUPFAM" id="SSF53474">
    <property type="entry name" value="alpha/beta-Hydrolases"/>
    <property type="match status" value="1"/>
</dbReference>
<feature type="domain" description="Fungal lipase-type" evidence="1">
    <location>
        <begin position="97"/>
        <end position="183"/>
    </location>
</feature>
<evidence type="ECO:0000313" key="2">
    <source>
        <dbReference type="EMBL" id="CAA6674870.1"/>
    </source>
</evidence>
<name>A0ABN7EAF7_SPIIN</name>
<dbReference type="EMBL" id="CACRZD030000166">
    <property type="protein sequence ID" value="CAA6674870.1"/>
    <property type="molecule type" value="Genomic_DNA"/>
</dbReference>
<proteinExistence type="predicted"/>
<dbReference type="InterPro" id="IPR002921">
    <property type="entry name" value="Fungal_lipase-type"/>
</dbReference>
<dbReference type="CDD" id="cd00519">
    <property type="entry name" value="Lipase_3"/>
    <property type="match status" value="1"/>
</dbReference>
<evidence type="ECO:0000259" key="1">
    <source>
        <dbReference type="Pfam" id="PF01764"/>
    </source>
</evidence>
<evidence type="ECO:0000313" key="3">
    <source>
        <dbReference type="Proteomes" id="UP001189122"/>
    </source>
</evidence>
<dbReference type="Proteomes" id="UP001189122">
    <property type="component" value="Unassembled WGS sequence"/>
</dbReference>
<protein>
    <recommendedName>
        <fullName evidence="1">Fungal lipase-type domain-containing protein</fullName>
    </recommendedName>
</protein>
<accession>A0ABN7EAF7</accession>
<dbReference type="InterPro" id="IPR029058">
    <property type="entry name" value="AB_hydrolase_fold"/>
</dbReference>
<gene>
    <name evidence="2" type="ORF">SI7747_UN021228</name>
</gene>
<dbReference type="InterPro" id="IPR043367">
    <property type="entry name" value="PLIP1/2/3"/>
</dbReference>
<sequence length="251" mass="28243">MSGLLLSPSSAYRIAASAASYLQSQTRTILHSSQQEQRWSRVHPQEVLEKRMKWNPLALQWLPLWRPQHCQNDLNSSASSPCEWYICDDNSIGTRFFIIQGSDSIASWKANLLFEPVRFEGLDVLVHRGIYEAAKGIYQQLLTEVRNHLNARGTSATLRFTGHSLGGSLSLLVSFMLLVRGEVPPLCLLPVKLGLPLNHVQAIAMHRDIVPRAFSCSYPDYVAEILKALNGKFRDHPCLKNKVKIFFLGSS</sequence>